<accession>A0A0A9HBD8</accession>
<evidence type="ECO:0000256" key="1">
    <source>
        <dbReference type="SAM" id="MobiDB-lite"/>
    </source>
</evidence>
<protein>
    <submittedName>
        <fullName evidence="2">Uncharacterized protein</fullName>
    </submittedName>
</protein>
<organism evidence="2">
    <name type="scientific">Arundo donax</name>
    <name type="common">Giant reed</name>
    <name type="synonym">Donax arundinaceus</name>
    <dbReference type="NCBI Taxonomy" id="35708"/>
    <lineage>
        <taxon>Eukaryota</taxon>
        <taxon>Viridiplantae</taxon>
        <taxon>Streptophyta</taxon>
        <taxon>Embryophyta</taxon>
        <taxon>Tracheophyta</taxon>
        <taxon>Spermatophyta</taxon>
        <taxon>Magnoliopsida</taxon>
        <taxon>Liliopsida</taxon>
        <taxon>Poales</taxon>
        <taxon>Poaceae</taxon>
        <taxon>PACMAD clade</taxon>
        <taxon>Arundinoideae</taxon>
        <taxon>Arundineae</taxon>
        <taxon>Arundo</taxon>
    </lineage>
</organism>
<name>A0A0A9HBD8_ARUDO</name>
<feature type="compositionally biased region" description="Low complexity" evidence="1">
    <location>
        <begin position="24"/>
        <end position="34"/>
    </location>
</feature>
<reference evidence="2" key="1">
    <citation type="submission" date="2014-09" db="EMBL/GenBank/DDBJ databases">
        <authorList>
            <person name="Magalhaes I.L.F."/>
            <person name="Oliveira U."/>
            <person name="Santos F.R."/>
            <person name="Vidigal T.H.D.A."/>
            <person name="Brescovit A.D."/>
            <person name="Santos A.J."/>
        </authorList>
    </citation>
    <scope>NUCLEOTIDE SEQUENCE</scope>
    <source>
        <tissue evidence="2">Shoot tissue taken approximately 20 cm above the soil surface</tissue>
    </source>
</reference>
<proteinExistence type="predicted"/>
<evidence type="ECO:0000313" key="2">
    <source>
        <dbReference type="EMBL" id="JAE34510.1"/>
    </source>
</evidence>
<dbReference type="AlphaFoldDB" id="A0A0A9HBD8"/>
<reference evidence="2" key="2">
    <citation type="journal article" date="2015" name="Data Brief">
        <title>Shoot transcriptome of the giant reed, Arundo donax.</title>
        <authorList>
            <person name="Barrero R.A."/>
            <person name="Guerrero F.D."/>
            <person name="Moolhuijzen P."/>
            <person name="Goolsby J.A."/>
            <person name="Tidwell J."/>
            <person name="Bellgard S.E."/>
            <person name="Bellgard M.I."/>
        </authorList>
    </citation>
    <scope>NUCLEOTIDE SEQUENCE</scope>
    <source>
        <tissue evidence="2">Shoot tissue taken approximately 20 cm above the soil surface</tissue>
    </source>
</reference>
<feature type="region of interest" description="Disordered" evidence="1">
    <location>
        <begin position="1"/>
        <end position="67"/>
    </location>
</feature>
<dbReference type="EMBL" id="GBRH01163386">
    <property type="protein sequence ID" value="JAE34510.1"/>
    <property type="molecule type" value="Transcribed_RNA"/>
</dbReference>
<feature type="compositionally biased region" description="Gly residues" evidence="1">
    <location>
        <begin position="47"/>
        <end position="56"/>
    </location>
</feature>
<sequence>MEASAMGAMRPRSFFRGSGRRSPSRPSGASSAPRVLVTRATSSAVGSGSGKAGCSGSGSMRRSSSARRRAAARRWCRSCWGACRRSWGG</sequence>